<dbReference type="InterPro" id="IPR012094">
    <property type="entry name" value="tRNA_Ile_lys_synt"/>
</dbReference>
<comment type="function">
    <text evidence="8">Ligates lysine onto the cytidine present at position 34 of the AUA codon-specific tRNA(Ile) that contains the anticodon CAU, in an ATP-dependent manner. Cytidine is converted to lysidine, thus changing the amino acid specificity of the tRNA from methionine to isoleucine.</text>
</comment>
<feature type="region of interest" description="Disordered" evidence="9">
    <location>
        <begin position="1"/>
        <end position="38"/>
    </location>
</feature>
<comment type="similarity">
    <text evidence="8">Belongs to the tRNA(Ile)-lysidine synthase family.</text>
</comment>
<dbReference type="PANTHER" id="PTHR43033:SF1">
    <property type="entry name" value="TRNA(ILE)-LYSIDINE SYNTHASE-RELATED"/>
    <property type="match status" value="1"/>
</dbReference>
<evidence type="ECO:0000313" key="13">
    <source>
        <dbReference type="EMBL" id="KAB7662981.1"/>
    </source>
</evidence>
<dbReference type="Proteomes" id="UP000430564">
    <property type="component" value="Unassembled WGS sequence"/>
</dbReference>
<dbReference type="GO" id="GO:0032267">
    <property type="term" value="F:tRNA(Ile)-lysidine synthase activity"/>
    <property type="evidence" value="ECO:0007669"/>
    <property type="project" value="UniProtKB-EC"/>
</dbReference>
<evidence type="ECO:0000256" key="4">
    <source>
        <dbReference type="ARBA" id="ARBA00022694"/>
    </source>
</evidence>
<evidence type="ECO:0000256" key="3">
    <source>
        <dbReference type="ARBA" id="ARBA00022598"/>
    </source>
</evidence>
<dbReference type="Gene3D" id="1.20.59.20">
    <property type="match status" value="1"/>
</dbReference>
<dbReference type="InterPro" id="IPR014729">
    <property type="entry name" value="Rossmann-like_a/b/a_fold"/>
</dbReference>
<feature type="domain" description="tRNA(Ile)-lysidine/2-thiocytidine synthase N-terminal" evidence="10">
    <location>
        <begin position="164"/>
        <end position="361"/>
    </location>
</feature>
<dbReference type="Gene3D" id="3.40.50.620">
    <property type="entry name" value="HUPs"/>
    <property type="match status" value="1"/>
</dbReference>
<evidence type="ECO:0000256" key="9">
    <source>
        <dbReference type="SAM" id="MobiDB-lite"/>
    </source>
</evidence>
<feature type="binding site" evidence="8">
    <location>
        <begin position="169"/>
        <end position="174"/>
    </location>
    <ligand>
        <name>ATP</name>
        <dbReference type="ChEBI" id="CHEBI:30616"/>
    </ligand>
</feature>
<dbReference type="InterPro" id="IPR011063">
    <property type="entry name" value="TilS/TtcA_N"/>
</dbReference>
<protein>
    <recommendedName>
        <fullName evidence="8">tRNA(Ile)-lysidine synthase</fullName>
        <ecNumber evidence="8">6.3.4.19</ecNumber>
    </recommendedName>
    <alternativeName>
        <fullName evidence="8">tRNA(Ile)-2-lysyl-cytidine synthase</fullName>
    </alternativeName>
    <alternativeName>
        <fullName evidence="8">tRNA(Ile)-lysidine synthetase</fullName>
    </alternativeName>
</protein>
<keyword evidence="3 8" id="KW-0436">Ligase</keyword>
<dbReference type="InterPro" id="IPR015262">
    <property type="entry name" value="tRNA_Ile_lys_synt_subst-bd"/>
</dbReference>
<dbReference type="RefSeq" id="WP_152157459.1">
    <property type="nucleotide sequence ID" value="NZ_WEHX01000003.1"/>
</dbReference>
<evidence type="ECO:0000256" key="8">
    <source>
        <dbReference type="HAMAP-Rule" id="MF_01161"/>
    </source>
</evidence>
<gene>
    <name evidence="8 13" type="primary">tilS</name>
    <name evidence="13" type="ORF">GBM95_01415</name>
</gene>
<evidence type="ECO:0000256" key="7">
    <source>
        <dbReference type="ARBA" id="ARBA00048539"/>
    </source>
</evidence>
<evidence type="ECO:0000313" key="14">
    <source>
        <dbReference type="Proteomes" id="UP000430564"/>
    </source>
</evidence>
<dbReference type="CDD" id="cd01992">
    <property type="entry name" value="TilS_N"/>
    <property type="match status" value="1"/>
</dbReference>
<name>A0A6I1EUB0_9BURK</name>
<organism evidence="13 14">
    <name type="scientific">Sutterella seckii</name>
    <dbReference type="NCBI Taxonomy" id="1944635"/>
    <lineage>
        <taxon>Bacteria</taxon>
        <taxon>Pseudomonadati</taxon>
        <taxon>Pseudomonadota</taxon>
        <taxon>Betaproteobacteria</taxon>
        <taxon>Burkholderiales</taxon>
        <taxon>Sutterellaceae</taxon>
        <taxon>Sutterella</taxon>
    </lineage>
</organism>
<dbReference type="Pfam" id="PF11734">
    <property type="entry name" value="TilS_C"/>
    <property type="match status" value="1"/>
</dbReference>
<keyword evidence="2 8" id="KW-0963">Cytoplasm</keyword>
<reference evidence="13 14" key="1">
    <citation type="submission" date="2019-10" db="EMBL/GenBank/DDBJ databases">
        <title>Genome diversity of Sutterella seckii.</title>
        <authorList>
            <person name="Chaplin A.V."/>
            <person name="Sokolova S.R."/>
            <person name="Mosin K.A."/>
            <person name="Ivanova E.L."/>
            <person name="Kochetkova T.O."/>
            <person name="Goltsov A.Y."/>
            <person name="Trofimov D.Y."/>
            <person name="Efimov B.A."/>
        </authorList>
    </citation>
    <scope>NUCLEOTIDE SEQUENCE [LARGE SCALE GENOMIC DNA]</scope>
    <source>
        <strain evidence="13 14">ASD393</strain>
    </source>
</reference>
<comment type="domain">
    <text evidence="8">The N-terminal region contains the highly conserved SGGXDS motif, predicted to be a P-loop motif involved in ATP binding.</text>
</comment>
<dbReference type="PANTHER" id="PTHR43033">
    <property type="entry name" value="TRNA(ILE)-LYSIDINE SYNTHASE-RELATED"/>
    <property type="match status" value="1"/>
</dbReference>
<keyword evidence="5 8" id="KW-0547">Nucleotide-binding</keyword>
<feature type="region of interest" description="Disordered" evidence="9">
    <location>
        <begin position="76"/>
        <end position="95"/>
    </location>
</feature>
<evidence type="ECO:0000256" key="2">
    <source>
        <dbReference type="ARBA" id="ARBA00022490"/>
    </source>
</evidence>
<proteinExistence type="inferred from homology"/>
<dbReference type="GO" id="GO:0006400">
    <property type="term" value="P:tRNA modification"/>
    <property type="evidence" value="ECO:0007669"/>
    <property type="project" value="UniProtKB-UniRule"/>
</dbReference>
<dbReference type="InterPro" id="IPR012796">
    <property type="entry name" value="Lysidine-tRNA-synth_C"/>
</dbReference>
<dbReference type="SUPFAM" id="SSF82829">
    <property type="entry name" value="MesJ substrate recognition domain-like"/>
    <property type="match status" value="1"/>
</dbReference>
<comment type="catalytic activity">
    <reaction evidence="7 8">
        <text>cytidine(34) in tRNA(Ile2) + L-lysine + ATP = lysidine(34) in tRNA(Ile2) + AMP + diphosphate + H(+)</text>
        <dbReference type="Rhea" id="RHEA:43744"/>
        <dbReference type="Rhea" id="RHEA-COMP:10625"/>
        <dbReference type="Rhea" id="RHEA-COMP:10670"/>
        <dbReference type="ChEBI" id="CHEBI:15378"/>
        <dbReference type="ChEBI" id="CHEBI:30616"/>
        <dbReference type="ChEBI" id="CHEBI:32551"/>
        <dbReference type="ChEBI" id="CHEBI:33019"/>
        <dbReference type="ChEBI" id="CHEBI:82748"/>
        <dbReference type="ChEBI" id="CHEBI:83665"/>
        <dbReference type="ChEBI" id="CHEBI:456215"/>
        <dbReference type="EC" id="6.3.4.19"/>
    </reaction>
</comment>
<accession>A0A6I1EUB0</accession>
<evidence type="ECO:0000256" key="1">
    <source>
        <dbReference type="ARBA" id="ARBA00004496"/>
    </source>
</evidence>
<comment type="caution">
    <text evidence="13">The sequence shown here is derived from an EMBL/GenBank/DDBJ whole genome shotgun (WGS) entry which is preliminary data.</text>
</comment>
<keyword evidence="4 8" id="KW-0819">tRNA processing</keyword>
<keyword evidence="6 8" id="KW-0067">ATP-binding</keyword>
<feature type="domain" description="tRNA(Ile)-lysidine synthase substrate-binding" evidence="11">
    <location>
        <begin position="411"/>
        <end position="473"/>
    </location>
</feature>
<dbReference type="InterPro" id="IPR012795">
    <property type="entry name" value="tRNA_Ile_lys_synt_N"/>
</dbReference>
<dbReference type="SUPFAM" id="SSF52402">
    <property type="entry name" value="Adenine nucleotide alpha hydrolases-like"/>
    <property type="match status" value="1"/>
</dbReference>
<feature type="compositionally biased region" description="Low complexity" evidence="9">
    <location>
        <begin position="7"/>
        <end position="27"/>
    </location>
</feature>
<evidence type="ECO:0000259" key="12">
    <source>
        <dbReference type="Pfam" id="PF11734"/>
    </source>
</evidence>
<dbReference type="EMBL" id="WEHX01000003">
    <property type="protein sequence ID" value="KAB7662981.1"/>
    <property type="molecule type" value="Genomic_DNA"/>
</dbReference>
<feature type="region of interest" description="Disordered" evidence="9">
    <location>
        <begin position="103"/>
        <end position="124"/>
    </location>
</feature>
<evidence type="ECO:0000256" key="6">
    <source>
        <dbReference type="ARBA" id="ARBA00022840"/>
    </source>
</evidence>
<dbReference type="AlphaFoldDB" id="A0A6I1EUB0"/>
<sequence length="652" mass="73091">MTEKKASAAPKKSASATKTKPARKSAAVKPRRRRSGINAEALVREKAHAEAQASQLTPEGKVQAVEFEEAFPVLPIDAEKDPNAPRTGPAKLPDLALIEKAEAQARDKKARRKTSAEKKSVSSGTLLRQKLSELLRNSLQEAADHLLGRSSPEFALVPLNPVRVIIAISGGRDSMALLDVAAKLLHEKRQALIAGMRAVYVHHGLEADADKWEDLCRSECEKRSVEFECIHVRVSEKGEGVEAAAREARYKALARHALKEGFDVVVTAHHEDDRIETFLLQWMRGAGLDGLAAFPEVRELTPPSAEDAPAVQEGRLVFLLRPWAALPRKEIERYVRNRRIGYVDDPDNDNPRFARNRVRHEVIPLLEKIRPGFRSTAARSVSLVAEALEVLKSVARSDLERCRSEERPKGLSIFRLLELIPARQAWCLRAWLSAEGLRPISKARLEDMLRQVRETHSDASFAIRLQGKEIRRWGPDLVIRNVVTKRLAADSSAVVRTQAGDIALPDWGGVIEVIPCQPGEPGIARSRLMDRTARLEARSSSGQTKLRLWMLRPAKPLKDLYSQAGIPAYARVDLPRLWLNGELLFAAGLGMDVRMQDDPEKFPDRVKLRWHPDHSLWDDRAVPNYAELPQAERLLREERVREAQKRLGAKKE</sequence>
<evidence type="ECO:0000256" key="5">
    <source>
        <dbReference type="ARBA" id="ARBA00022741"/>
    </source>
</evidence>
<dbReference type="Pfam" id="PF01171">
    <property type="entry name" value="ATP_bind_3"/>
    <property type="match status" value="1"/>
</dbReference>
<dbReference type="GO" id="GO:0005737">
    <property type="term" value="C:cytoplasm"/>
    <property type="evidence" value="ECO:0007669"/>
    <property type="project" value="UniProtKB-SubCell"/>
</dbReference>
<dbReference type="GO" id="GO:0005524">
    <property type="term" value="F:ATP binding"/>
    <property type="evidence" value="ECO:0007669"/>
    <property type="project" value="UniProtKB-UniRule"/>
</dbReference>
<dbReference type="EC" id="6.3.4.19" evidence="8"/>
<dbReference type="HAMAP" id="MF_01161">
    <property type="entry name" value="tRNA_Ile_lys_synt"/>
    <property type="match status" value="1"/>
</dbReference>
<dbReference type="NCBIfam" id="TIGR02432">
    <property type="entry name" value="lysidine_TilS_N"/>
    <property type="match status" value="1"/>
</dbReference>
<comment type="subcellular location">
    <subcellularLocation>
        <location evidence="1 8">Cytoplasm</location>
    </subcellularLocation>
</comment>
<dbReference type="SUPFAM" id="SSF56037">
    <property type="entry name" value="PheT/TilS domain"/>
    <property type="match status" value="1"/>
</dbReference>
<feature type="domain" description="Lysidine-tRNA(Ile) synthetase C-terminal" evidence="12">
    <location>
        <begin position="536"/>
        <end position="600"/>
    </location>
</feature>
<dbReference type="OrthoDB" id="9807403at2"/>
<evidence type="ECO:0000259" key="11">
    <source>
        <dbReference type="Pfam" id="PF09179"/>
    </source>
</evidence>
<evidence type="ECO:0000259" key="10">
    <source>
        <dbReference type="Pfam" id="PF01171"/>
    </source>
</evidence>
<dbReference type="Pfam" id="PF09179">
    <property type="entry name" value="TilS"/>
    <property type="match status" value="1"/>
</dbReference>